<feature type="chain" id="PRO_5022701638" evidence="1">
    <location>
        <begin position="19"/>
        <end position="159"/>
    </location>
</feature>
<name>A0A5E4FNY5_PRUDU</name>
<dbReference type="InParanoid" id="A0A5E4FNY5"/>
<proteinExistence type="predicted"/>
<dbReference type="EMBL" id="CABIKO010000158">
    <property type="protein sequence ID" value="VVA29107.1"/>
    <property type="molecule type" value="Genomic_DNA"/>
</dbReference>
<gene>
    <name evidence="2" type="ORF">ALMOND_2B018239</name>
</gene>
<organism evidence="2 3">
    <name type="scientific">Prunus dulcis</name>
    <name type="common">Almond</name>
    <name type="synonym">Amygdalus dulcis</name>
    <dbReference type="NCBI Taxonomy" id="3755"/>
    <lineage>
        <taxon>Eukaryota</taxon>
        <taxon>Viridiplantae</taxon>
        <taxon>Streptophyta</taxon>
        <taxon>Embryophyta</taxon>
        <taxon>Tracheophyta</taxon>
        <taxon>Spermatophyta</taxon>
        <taxon>Magnoliopsida</taxon>
        <taxon>eudicotyledons</taxon>
        <taxon>Gunneridae</taxon>
        <taxon>Pentapetalae</taxon>
        <taxon>rosids</taxon>
        <taxon>fabids</taxon>
        <taxon>Rosales</taxon>
        <taxon>Rosaceae</taxon>
        <taxon>Amygdaloideae</taxon>
        <taxon>Amygdaleae</taxon>
        <taxon>Prunus</taxon>
    </lineage>
</organism>
<keyword evidence="1" id="KW-0732">Signal</keyword>
<reference evidence="3" key="1">
    <citation type="journal article" date="2020" name="Plant J.">
        <title>Transposons played a major role in the diversification between the closely related almond and peach genomes: results from the almond genome sequence.</title>
        <authorList>
            <person name="Alioto T."/>
            <person name="Alexiou K.G."/>
            <person name="Bardil A."/>
            <person name="Barteri F."/>
            <person name="Castanera R."/>
            <person name="Cruz F."/>
            <person name="Dhingra A."/>
            <person name="Duval H."/>
            <person name="Fernandez I Marti A."/>
            <person name="Frias L."/>
            <person name="Galan B."/>
            <person name="Garcia J.L."/>
            <person name="Howad W."/>
            <person name="Gomez-Garrido J."/>
            <person name="Gut M."/>
            <person name="Julca I."/>
            <person name="Morata J."/>
            <person name="Puigdomenech P."/>
            <person name="Ribeca P."/>
            <person name="Rubio Cabetas M.J."/>
            <person name="Vlasova A."/>
            <person name="Wirthensohn M."/>
            <person name="Garcia-Mas J."/>
            <person name="Gabaldon T."/>
            <person name="Casacuberta J.M."/>
            <person name="Arus P."/>
        </authorList>
    </citation>
    <scope>NUCLEOTIDE SEQUENCE [LARGE SCALE GENOMIC DNA]</scope>
    <source>
        <strain evidence="3">cv. Texas</strain>
    </source>
</reference>
<dbReference type="AlphaFoldDB" id="A0A5E4FNY5"/>
<sequence length="159" mass="18041">MWRIGGWVFAHMWLGYVARRLRQATWLEELPGLHLSLAGECGRTMKIEDEAGFSVAELGKEMWLGMTGGAGAGSRQKSQPGVVIWSYKMERMRFLFRLARFVGPCSNVAEGSKVDELLKLGSQYLSSLQLDEYGWSLWLVSKIGAERFAKKQIVLYIYI</sequence>
<evidence type="ECO:0000313" key="3">
    <source>
        <dbReference type="Proteomes" id="UP000327085"/>
    </source>
</evidence>
<protein>
    <submittedName>
        <fullName evidence="2">Uncharacterized protein</fullName>
    </submittedName>
</protein>
<evidence type="ECO:0000313" key="2">
    <source>
        <dbReference type="EMBL" id="VVA29107.1"/>
    </source>
</evidence>
<evidence type="ECO:0000256" key="1">
    <source>
        <dbReference type="SAM" id="SignalP"/>
    </source>
</evidence>
<feature type="signal peptide" evidence="1">
    <location>
        <begin position="1"/>
        <end position="18"/>
    </location>
</feature>
<dbReference type="Proteomes" id="UP000327085">
    <property type="component" value="Chromosome 2"/>
</dbReference>
<accession>A0A5E4FNY5</accession>
<dbReference type="Gramene" id="VVA29107">
    <property type="protein sequence ID" value="VVA29107"/>
    <property type="gene ID" value="Prudul26B018239"/>
</dbReference>